<sequence>MLTPSSVLSFAVPLIYCRIIPITTMATYREAWNLFQDEPNFPSKSNGMRVMTSDQNTTPTTLSKAELISELRHLRQDLQELQSAR</sequence>
<reference evidence="1 2" key="1">
    <citation type="submission" date="2020-01" db="EMBL/GenBank/DDBJ databases">
        <title>Draft genome sequence of Aspergillus lentulus IFM 60648.</title>
        <authorList>
            <person name="Takahashi H."/>
            <person name="Yaguchi T."/>
        </authorList>
    </citation>
    <scope>NUCLEOTIDE SEQUENCE [LARGE SCALE GENOMIC DNA]</scope>
    <source>
        <strain evidence="1 2">IFM 60648</strain>
    </source>
</reference>
<dbReference type="Proteomes" id="UP000465220">
    <property type="component" value="Unassembled WGS sequence"/>
</dbReference>
<gene>
    <name evidence="1" type="ORF">IFM60648_01663</name>
</gene>
<protein>
    <submittedName>
        <fullName evidence="1">Uncharacterized protein</fullName>
    </submittedName>
</protein>
<keyword evidence="2" id="KW-1185">Reference proteome</keyword>
<comment type="caution">
    <text evidence="1">The sequence shown here is derived from an EMBL/GenBank/DDBJ whole genome shotgun (WGS) entry which is preliminary data.</text>
</comment>
<dbReference type="EMBL" id="BLKI01000006">
    <property type="protein sequence ID" value="GFF65661.1"/>
    <property type="molecule type" value="Genomic_DNA"/>
</dbReference>
<proteinExistence type="predicted"/>
<organism evidence="1 2">
    <name type="scientific">Aspergillus lentulus</name>
    <dbReference type="NCBI Taxonomy" id="293939"/>
    <lineage>
        <taxon>Eukaryota</taxon>
        <taxon>Fungi</taxon>
        <taxon>Dikarya</taxon>
        <taxon>Ascomycota</taxon>
        <taxon>Pezizomycotina</taxon>
        <taxon>Eurotiomycetes</taxon>
        <taxon>Eurotiomycetidae</taxon>
        <taxon>Eurotiales</taxon>
        <taxon>Aspergillaceae</taxon>
        <taxon>Aspergillus</taxon>
        <taxon>Aspergillus subgen. Fumigati</taxon>
    </lineage>
</organism>
<name>A0ABQ0ZV05_ASPLE</name>
<evidence type="ECO:0000313" key="1">
    <source>
        <dbReference type="EMBL" id="GFF65661.1"/>
    </source>
</evidence>
<evidence type="ECO:0000313" key="2">
    <source>
        <dbReference type="Proteomes" id="UP000465220"/>
    </source>
</evidence>
<accession>A0ABQ0ZV05</accession>